<accession>A0A1Y1Q8W4</accession>
<evidence type="ECO:0000313" key="3">
    <source>
        <dbReference type="EMBL" id="OQW99671.1"/>
    </source>
</evidence>
<dbReference type="AlphaFoldDB" id="A0A1Y1Q8W4"/>
<dbReference type="EMBL" id="MTEJ01000688">
    <property type="protein sequence ID" value="OQW99671.1"/>
    <property type="molecule type" value="Genomic_DNA"/>
</dbReference>
<feature type="compositionally biased region" description="Polar residues" evidence="1">
    <location>
        <begin position="20"/>
        <end position="36"/>
    </location>
</feature>
<dbReference type="InterPro" id="IPR044016">
    <property type="entry name" value="Big_13"/>
</dbReference>
<evidence type="ECO:0000256" key="1">
    <source>
        <dbReference type="SAM" id="MobiDB-lite"/>
    </source>
</evidence>
<dbReference type="Proteomes" id="UP000192491">
    <property type="component" value="Unassembled WGS sequence"/>
</dbReference>
<dbReference type="InterPro" id="IPR013783">
    <property type="entry name" value="Ig-like_fold"/>
</dbReference>
<evidence type="ECO:0000259" key="2">
    <source>
        <dbReference type="Pfam" id="PF19077"/>
    </source>
</evidence>
<reference evidence="3 4" key="1">
    <citation type="submission" date="2017-01" db="EMBL/GenBank/DDBJ databases">
        <title>Novel large sulfur bacteria in the metagenomes of groundwater-fed chemosynthetic microbial mats in the Lake Huron basin.</title>
        <authorList>
            <person name="Sharrar A.M."/>
            <person name="Flood B.E."/>
            <person name="Bailey J.V."/>
            <person name="Jones D.S."/>
            <person name="Biddanda B."/>
            <person name="Ruberg S.A."/>
            <person name="Marcus D.N."/>
            <person name="Dick G.J."/>
        </authorList>
    </citation>
    <scope>NUCLEOTIDE SEQUENCE [LARGE SCALE GENOMIC DNA]</scope>
    <source>
        <strain evidence="3">A8</strain>
    </source>
</reference>
<feature type="non-terminal residue" evidence="3">
    <location>
        <position position="1"/>
    </location>
</feature>
<protein>
    <recommendedName>
        <fullName evidence="2">Bacterial Ig-like domain-containing protein</fullName>
    </recommendedName>
</protein>
<evidence type="ECO:0000313" key="4">
    <source>
        <dbReference type="Proteomes" id="UP000192491"/>
    </source>
</evidence>
<gene>
    <name evidence="3" type="ORF">BWK73_50035</name>
</gene>
<organism evidence="3 4">
    <name type="scientific">Thiothrix lacustris</name>
    <dbReference type="NCBI Taxonomy" id="525917"/>
    <lineage>
        <taxon>Bacteria</taxon>
        <taxon>Pseudomonadati</taxon>
        <taxon>Pseudomonadota</taxon>
        <taxon>Gammaproteobacteria</taxon>
        <taxon>Thiotrichales</taxon>
        <taxon>Thiotrichaceae</taxon>
        <taxon>Thiothrix</taxon>
    </lineage>
</organism>
<proteinExistence type="predicted"/>
<feature type="domain" description="Bacterial Ig-like" evidence="2">
    <location>
        <begin position="22"/>
        <end position="98"/>
    </location>
</feature>
<comment type="caution">
    <text evidence="3">The sequence shown here is derived from an EMBL/GenBank/DDBJ whole genome shotgun (WGS) entry which is preliminary data.</text>
</comment>
<sequence length="122" mass="12479">TPASRSITVDKTLPAISGTDVPQTSDRTPDLSGTTDVADGTSITVTDGANATVCTTTANAGAWACTPSVDFPEGVNALTVTTTDPAGNSNSDAFTATINSTPVLNQQWWCGNRCTANAGRYH</sequence>
<dbReference type="Pfam" id="PF19077">
    <property type="entry name" value="Big_13"/>
    <property type="match status" value="1"/>
</dbReference>
<feature type="region of interest" description="Disordered" evidence="1">
    <location>
        <begin position="1"/>
        <end position="36"/>
    </location>
</feature>
<dbReference type="Gene3D" id="2.60.40.10">
    <property type="entry name" value="Immunoglobulins"/>
    <property type="match status" value="1"/>
</dbReference>
<name>A0A1Y1Q8W4_9GAMM</name>